<evidence type="ECO:0000256" key="2">
    <source>
        <dbReference type="ARBA" id="ARBA00022771"/>
    </source>
</evidence>
<keyword evidence="2" id="KW-0863">Zinc-finger</keyword>
<sequence length="462" mass="53698">MEYVLSNKNKKFKIVDGYTFRVEKTIENTMYLRCTEHHCKSRMIIKSESITKGPSDHSHVADASKLHARIVVANMKNEAIHTQQLPQQIISATQIPAGVVGAMPSVTSIKNTLRRIRKRNDCVPTDPKSLFDLDIPEQFRKTKNGAQFLLHDSGPSNNRIIIFSTHDNLDIMDNYSDWFADGTFKTSPLIFSQVYTIHVLIKENIIPTIYALLPNKTEETYIRLLTTLKEIKPNLNPKSIMTDFERSAFNAFKYVFPNIKQNGCHFHFAQSIWRHIQQIQGLSTKYKLDPNFALHIRMISALAFVPPNNVILAFEELLDSPFFCENEEFLNPLTNYFEDTWIGRRGRKNVRKSPCFDIMLWNCYEISKRQGAKTNNSIEGWHRGFSSLLASHHPSIWKFIECLQRQQNLEEIKYEQYQSGINNIRKKKKYKDSAERIQKLVNGYDENDKLNFLKGIAYNLTY</sequence>
<dbReference type="AlphaFoldDB" id="A0AAV0VVJ8"/>
<protein>
    <recommendedName>
        <fullName evidence="10">MULE transposase domain-containing protein</fullName>
    </recommendedName>
</protein>
<keyword evidence="3" id="KW-0862">Zinc</keyword>
<organism evidence="6 9">
    <name type="scientific">Macrosiphum euphorbiae</name>
    <name type="common">potato aphid</name>
    <dbReference type="NCBI Taxonomy" id="13131"/>
    <lineage>
        <taxon>Eukaryota</taxon>
        <taxon>Metazoa</taxon>
        <taxon>Ecdysozoa</taxon>
        <taxon>Arthropoda</taxon>
        <taxon>Hexapoda</taxon>
        <taxon>Insecta</taxon>
        <taxon>Pterygota</taxon>
        <taxon>Neoptera</taxon>
        <taxon>Paraneoptera</taxon>
        <taxon>Hemiptera</taxon>
        <taxon>Sternorrhyncha</taxon>
        <taxon>Aphidomorpha</taxon>
        <taxon>Aphidoidea</taxon>
        <taxon>Aphididae</taxon>
        <taxon>Macrosiphini</taxon>
        <taxon>Macrosiphum</taxon>
    </lineage>
</organism>
<keyword evidence="9" id="KW-1185">Reference proteome</keyword>
<evidence type="ECO:0000313" key="6">
    <source>
        <dbReference type="EMBL" id="CAI6348213.1"/>
    </source>
</evidence>
<evidence type="ECO:0000259" key="4">
    <source>
        <dbReference type="Pfam" id="PF04500"/>
    </source>
</evidence>
<dbReference type="PANTHER" id="PTHR47160:SF10">
    <property type="entry name" value="MULE TRANSPOSASE DOMAIN-CONTAINING PROTEIN"/>
    <property type="match status" value="1"/>
</dbReference>
<dbReference type="Pfam" id="PF10551">
    <property type="entry name" value="MULE"/>
    <property type="match status" value="1"/>
</dbReference>
<comment type="caution">
    <text evidence="6">The sequence shown here is derived from an EMBL/GenBank/DDBJ whole genome shotgun (WGS) entry which is preliminary data.</text>
</comment>
<dbReference type="Gene3D" id="2.20.25.240">
    <property type="match status" value="1"/>
</dbReference>
<dbReference type="Proteomes" id="UP001160148">
    <property type="component" value="Unassembled WGS sequence"/>
</dbReference>
<evidence type="ECO:0000256" key="3">
    <source>
        <dbReference type="ARBA" id="ARBA00022833"/>
    </source>
</evidence>
<keyword evidence="1" id="KW-0479">Metal-binding</keyword>
<evidence type="ECO:0008006" key="10">
    <source>
        <dbReference type="Google" id="ProtNLM"/>
    </source>
</evidence>
<name>A0AAV0VVJ8_9HEMI</name>
<dbReference type="EMBL" id="CARXXK010000002">
    <property type="protein sequence ID" value="CAI6353273.1"/>
    <property type="molecule type" value="Genomic_DNA"/>
</dbReference>
<gene>
    <name evidence="8" type="ORF">MEUPH1_LOCUS11322</name>
    <name evidence="6" type="ORF">MEUPH1_LOCUS4912</name>
    <name evidence="7" type="ORF">MEUPH1_LOCUS9413</name>
</gene>
<feature type="domain" description="MULE transposase" evidence="5">
    <location>
        <begin position="179"/>
        <end position="270"/>
    </location>
</feature>
<dbReference type="InterPro" id="IPR007588">
    <property type="entry name" value="Znf_FLYWCH"/>
</dbReference>
<proteinExistence type="predicted"/>
<dbReference type="EMBL" id="CARXXK010000002">
    <property type="protein sequence ID" value="CAI6355476.1"/>
    <property type="molecule type" value="Genomic_DNA"/>
</dbReference>
<evidence type="ECO:0000313" key="8">
    <source>
        <dbReference type="EMBL" id="CAI6355476.1"/>
    </source>
</evidence>
<dbReference type="EMBL" id="CARXXK010000001">
    <property type="protein sequence ID" value="CAI6348213.1"/>
    <property type="molecule type" value="Genomic_DNA"/>
</dbReference>
<reference evidence="6 9" key="1">
    <citation type="submission" date="2023-01" db="EMBL/GenBank/DDBJ databases">
        <authorList>
            <person name="Whitehead M."/>
        </authorList>
    </citation>
    <scope>NUCLEOTIDE SEQUENCE [LARGE SCALE GENOMIC DNA]</scope>
</reference>
<dbReference type="PANTHER" id="PTHR47160">
    <property type="entry name" value="PUTATIVE-RELATED"/>
    <property type="match status" value="1"/>
</dbReference>
<accession>A0AAV0VVJ8</accession>
<evidence type="ECO:0000313" key="7">
    <source>
        <dbReference type="EMBL" id="CAI6353273.1"/>
    </source>
</evidence>
<evidence type="ECO:0000259" key="5">
    <source>
        <dbReference type="Pfam" id="PF10551"/>
    </source>
</evidence>
<evidence type="ECO:0000313" key="9">
    <source>
        <dbReference type="Proteomes" id="UP001160148"/>
    </source>
</evidence>
<dbReference type="Pfam" id="PF04500">
    <property type="entry name" value="FLYWCH"/>
    <property type="match status" value="1"/>
</dbReference>
<evidence type="ECO:0000256" key="1">
    <source>
        <dbReference type="ARBA" id="ARBA00022723"/>
    </source>
</evidence>
<dbReference type="InterPro" id="IPR018289">
    <property type="entry name" value="MULE_transposase_dom"/>
</dbReference>
<dbReference type="GO" id="GO:0008270">
    <property type="term" value="F:zinc ion binding"/>
    <property type="evidence" value="ECO:0007669"/>
    <property type="project" value="UniProtKB-KW"/>
</dbReference>
<feature type="domain" description="FLYWCH-type" evidence="4">
    <location>
        <begin position="4"/>
        <end position="59"/>
    </location>
</feature>